<dbReference type="PANTHER" id="PTHR21364:SF2">
    <property type="entry name" value="GENERAL ODORANT-BINDING PROTEIN 19A"/>
    <property type="match status" value="1"/>
</dbReference>
<keyword evidence="3" id="KW-1185">Reference proteome</keyword>
<dbReference type="EMBL" id="NEVH01023953">
    <property type="protein sequence ID" value="PNF17860.1"/>
    <property type="molecule type" value="Genomic_DNA"/>
</dbReference>
<dbReference type="PANTHER" id="PTHR21364">
    <property type="entry name" value="GENERAL ODORANT-BINDING PROTEIN 19A"/>
    <property type="match status" value="1"/>
</dbReference>
<dbReference type="InParanoid" id="A0A2J7PNE5"/>
<dbReference type="InterPro" id="IPR006170">
    <property type="entry name" value="PBP/GOBP"/>
</dbReference>
<evidence type="ECO:0000313" key="3">
    <source>
        <dbReference type="Proteomes" id="UP000235965"/>
    </source>
</evidence>
<dbReference type="Proteomes" id="UP000235965">
    <property type="component" value="Unassembled WGS sequence"/>
</dbReference>
<keyword evidence="1" id="KW-0472">Membrane</keyword>
<gene>
    <name evidence="2" type="primary">Obp72</name>
    <name evidence="2" type="ORF">B7P43_G02245</name>
</gene>
<dbReference type="Pfam" id="PF01395">
    <property type="entry name" value="PBP_GOBP"/>
    <property type="match status" value="1"/>
</dbReference>
<dbReference type="SMART" id="SM00708">
    <property type="entry name" value="PhBP"/>
    <property type="match status" value="1"/>
</dbReference>
<accession>A0A2J7PNE5</accession>
<organism evidence="2 3">
    <name type="scientific">Cryptotermes secundus</name>
    <dbReference type="NCBI Taxonomy" id="105785"/>
    <lineage>
        <taxon>Eukaryota</taxon>
        <taxon>Metazoa</taxon>
        <taxon>Ecdysozoa</taxon>
        <taxon>Arthropoda</taxon>
        <taxon>Hexapoda</taxon>
        <taxon>Insecta</taxon>
        <taxon>Pterygota</taxon>
        <taxon>Neoptera</taxon>
        <taxon>Polyneoptera</taxon>
        <taxon>Dictyoptera</taxon>
        <taxon>Blattodea</taxon>
        <taxon>Blattoidea</taxon>
        <taxon>Termitoidae</taxon>
        <taxon>Kalotermitidae</taxon>
        <taxon>Cryptotermitinae</taxon>
        <taxon>Cryptotermes</taxon>
    </lineage>
</organism>
<proteinExistence type="predicted"/>
<keyword evidence="1" id="KW-1133">Transmembrane helix</keyword>
<dbReference type="CDD" id="cd23992">
    <property type="entry name" value="PBP_GOBP"/>
    <property type="match status" value="1"/>
</dbReference>
<dbReference type="InterPro" id="IPR036728">
    <property type="entry name" value="PBP_GOBP_sf"/>
</dbReference>
<name>A0A2J7PNE5_9NEOP</name>
<evidence type="ECO:0000256" key="1">
    <source>
        <dbReference type="SAM" id="Phobius"/>
    </source>
</evidence>
<comment type="caution">
    <text evidence="2">The sequence shown here is derived from an EMBL/GenBank/DDBJ whole genome shotgun (WGS) entry which is preliminary data.</text>
</comment>
<dbReference type="OrthoDB" id="6610259at2759"/>
<reference evidence="2 3" key="1">
    <citation type="submission" date="2017-12" db="EMBL/GenBank/DDBJ databases">
        <title>Hemimetabolous genomes reveal molecular basis of termite eusociality.</title>
        <authorList>
            <person name="Harrison M.C."/>
            <person name="Jongepier E."/>
            <person name="Robertson H.M."/>
            <person name="Arning N."/>
            <person name="Bitard-Feildel T."/>
            <person name="Chao H."/>
            <person name="Childers C.P."/>
            <person name="Dinh H."/>
            <person name="Doddapaneni H."/>
            <person name="Dugan S."/>
            <person name="Gowin J."/>
            <person name="Greiner C."/>
            <person name="Han Y."/>
            <person name="Hu H."/>
            <person name="Hughes D.S.T."/>
            <person name="Huylmans A.-K."/>
            <person name="Kemena C."/>
            <person name="Kremer L.P.M."/>
            <person name="Lee S.L."/>
            <person name="Lopez-Ezquerra A."/>
            <person name="Mallet L."/>
            <person name="Monroy-Kuhn J.M."/>
            <person name="Moser A."/>
            <person name="Murali S.C."/>
            <person name="Muzny D.M."/>
            <person name="Otani S."/>
            <person name="Piulachs M.-D."/>
            <person name="Poelchau M."/>
            <person name="Qu J."/>
            <person name="Schaub F."/>
            <person name="Wada-Katsumata A."/>
            <person name="Worley K.C."/>
            <person name="Xie Q."/>
            <person name="Ylla G."/>
            <person name="Poulsen M."/>
            <person name="Gibbs R.A."/>
            <person name="Schal C."/>
            <person name="Richards S."/>
            <person name="Belles X."/>
            <person name="Korb J."/>
            <person name="Bornberg-Bauer E."/>
        </authorList>
    </citation>
    <scope>NUCLEOTIDE SEQUENCE [LARGE SCALE GENOMIC DNA]</scope>
    <source>
        <tissue evidence="2">Whole body</tissue>
    </source>
</reference>
<dbReference type="GO" id="GO:0005549">
    <property type="term" value="F:odorant binding"/>
    <property type="evidence" value="ECO:0007669"/>
    <property type="project" value="InterPro"/>
</dbReference>
<dbReference type="AlphaFoldDB" id="A0A2J7PNE5"/>
<sequence>MFYDNEANKMNCAWIVFVFVATLVVMFRHTSGELTLEEIQKANAILMKHCQPTTGVSDEILEASMKGNFADDRSLKCYLACMMGLSHTLKKGQYRAELAIRLADDILPAEIKDRARVVVEKCRNAANGLTDECEMAFAIKKCAYAADPEIYHVQ</sequence>
<evidence type="ECO:0000313" key="2">
    <source>
        <dbReference type="EMBL" id="PNF17860.1"/>
    </source>
</evidence>
<dbReference type="Gene3D" id="1.10.238.20">
    <property type="entry name" value="Pheromone/general odorant binding protein domain"/>
    <property type="match status" value="1"/>
</dbReference>
<feature type="transmembrane region" description="Helical" evidence="1">
    <location>
        <begin position="12"/>
        <end position="30"/>
    </location>
</feature>
<protein>
    <submittedName>
        <fullName evidence="2">General odorant-binding protein 72</fullName>
    </submittedName>
</protein>
<dbReference type="SUPFAM" id="SSF47565">
    <property type="entry name" value="Insect pheromone/odorant-binding proteins"/>
    <property type="match status" value="1"/>
</dbReference>
<dbReference type="FunCoup" id="A0A2J7PNE5">
    <property type="interactions" value="15"/>
</dbReference>
<keyword evidence="1" id="KW-0812">Transmembrane</keyword>